<reference evidence="2 3" key="1">
    <citation type="submission" date="2019-06" db="EMBL/GenBank/DDBJ databases">
        <authorList>
            <person name="Mardanova A.M."/>
            <person name="Pudova D.S."/>
            <person name="Shagimardanova E.I."/>
            <person name="Gogoleva N.E."/>
            <person name="Lutfullin M.T."/>
            <person name="Hadieva G.F."/>
            <person name="Sharipova M.R."/>
        </authorList>
    </citation>
    <scope>NUCLEOTIDE SEQUENCE [LARGE SCALE GENOMIC DNA]</scope>
    <source>
        <strain evidence="2 3">MG-1</strain>
    </source>
</reference>
<name>A0A5C4X7H5_9MICO</name>
<feature type="transmembrane region" description="Helical" evidence="1">
    <location>
        <begin position="67"/>
        <end position="88"/>
    </location>
</feature>
<gene>
    <name evidence="2" type="ORF">FHQ09_05345</name>
</gene>
<feature type="transmembrane region" description="Helical" evidence="1">
    <location>
        <begin position="143"/>
        <end position="168"/>
    </location>
</feature>
<comment type="caution">
    <text evidence="2">The sequence shown here is derived from an EMBL/GenBank/DDBJ whole genome shotgun (WGS) entry which is preliminary data.</text>
</comment>
<accession>A0A5C4X7H5</accession>
<proteinExistence type="predicted"/>
<evidence type="ECO:0000313" key="2">
    <source>
        <dbReference type="EMBL" id="TNM56992.1"/>
    </source>
</evidence>
<dbReference type="RefSeq" id="WP_139467782.1">
    <property type="nucleotide sequence ID" value="NZ_VDMQ01000002.1"/>
</dbReference>
<keyword evidence="1" id="KW-0812">Transmembrane</keyword>
<dbReference type="AlphaFoldDB" id="A0A5C4X7H5"/>
<feature type="transmembrane region" description="Helical" evidence="1">
    <location>
        <begin position="100"/>
        <end position="123"/>
    </location>
</feature>
<keyword evidence="1" id="KW-1133">Transmembrane helix</keyword>
<feature type="transmembrane region" description="Helical" evidence="1">
    <location>
        <begin position="280"/>
        <end position="303"/>
    </location>
</feature>
<feature type="transmembrane region" description="Helical" evidence="1">
    <location>
        <begin position="254"/>
        <end position="274"/>
    </location>
</feature>
<evidence type="ECO:0000256" key="1">
    <source>
        <dbReference type="SAM" id="Phobius"/>
    </source>
</evidence>
<protein>
    <submittedName>
        <fullName evidence="2">Uncharacterized protein</fullName>
    </submittedName>
</protein>
<sequence length="331" mass="34294">MSSNSGVAVANARTSAPAPVTSLQRAAIITAIVAVLPYLAFKVLWLSGSSVGSTTSAGGEGMLAPRFLIGNTITLAMMVVGVAFVVALTRPWAQRIPAPVVFVLGAGAAGLLGPILLGLPPGILIQALIEGEVRLAEQGMHPWVFGLVYAGFCALGVAMAIVVGAYVIRRWGDLLNTPPPAPSPTMIVCGALGILPFSCAMAFWAIAGPGSTGPQGMEQPAQRMVLAVTALFGLLCLLWPLLSRHLGRWPRTAWLVTWSGCCVVALQGPTQILLAQGGEIAPVVVGIAVLATPGASLFGLAVLRTHLRRLGRTHLPSSRDRPRLDGADRSA</sequence>
<keyword evidence="1" id="KW-0472">Membrane</keyword>
<feature type="transmembrane region" description="Helical" evidence="1">
    <location>
        <begin position="224"/>
        <end position="242"/>
    </location>
</feature>
<dbReference type="Proteomes" id="UP000314223">
    <property type="component" value="Unassembled WGS sequence"/>
</dbReference>
<organism evidence="2 3">
    <name type="scientific">Brevibacterium sediminis</name>
    <dbReference type="NCBI Taxonomy" id="1857024"/>
    <lineage>
        <taxon>Bacteria</taxon>
        <taxon>Bacillati</taxon>
        <taxon>Actinomycetota</taxon>
        <taxon>Actinomycetes</taxon>
        <taxon>Micrococcales</taxon>
        <taxon>Brevibacteriaceae</taxon>
        <taxon>Brevibacterium</taxon>
    </lineage>
</organism>
<dbReference type="EMBL" id="VDMQ01000002">
    <property type="protein sequence ID" value="TNM56992.1"/>
    <property type="molecule type" value="Genomic_DNA"/>
</dbReference>
<feature type="transmembrane region" description="Helical" evidence="1">
    <location>
        <begin position="180"/>
        <end position="204"/>
    </location>
</feature>
<evidence type="ECO:0000313" key="3">
    <source>
        <dbReference type="Proteomes" id="UP000314223"/>
    </source>
</evidence>
<feature type="transmembrane region" description="Helical" evidence="1">
    <location>
        <begin position="26"/>
        <end position="47"/>
    </location>
</feature>